<organism evidence="1 2">
    <name type="scientific">Solanum tuberosum</name>
    <name type="common">Potato</name>
    <dbReference type="NCBI Taxonomy" id="4113"/>
    <lineage>
        <taxon>Eukaryota</taxon>
        <taxon>Viridiplantae</taxon>
        <taxon>Streptophyta</taxon>
        <taxon>Embryophyta</taxon>
        <taxon>Tracheophyta</taxon>
        <taxon>Spermatophyta</taxon>
        <taxon>Magnoliopsida</taxon>
        <taxon>eudicotyledons</taxon>
        <taxon>Gunneridae</taxon>
        <taxon>Pentapetalae</taxon>
        <taxon>asterids</taxon>
        <taxon>lamiids</taxon>
        <taxon>Solanales</taxon>
        <taxon>Solanaceae</taxon>
        <taxon>Solanoideae</taxon>
        <taxon>Solaneae</taxon>
        <taxon>Solanum</taxon>
    </lineage>
</organism>
<protein>
    <submittedName>
        <fullName evidence="1">Polyprotein protein</fullName>
    </submittedName>
</protein>
<keyword evidence="2" id="KW-1185">Reference proteome</keyword>
<sequence>MRVEICERGQGVTSKVMTLKAKVLDLRKDLDYLKSTDFTSLFESEETDEEQLDAHEATINGDLPYLEETIVQSVIQTSLIEMSMAGSSGASVTITPGTDAQHQSFAHGIDSSTDGVTV</sequence>
<reference evidence="2" key="1">
    <citation type="journal article" date="2011" name="Nature">
        <title>Genome sequence and analysis of the tuber crop potato.</title>
        <authorList>
            <consortium name="The Potato Genome Sequencing Consortium"/>
        </authorList>
    </citation>
    <scope>NUCLEOTIDE SEQUENCE [LARGE SCALE GENOMIC DNA]</scope>
    <source>
        <strain evidence="2">cv. DM1-3 516 R44</strain>
    </source>
</reference>
<reference evidence="1" key="2">
    <citation type="submission" date="2015-06" db="UniProtKB">
        <authorList>
            <consortium name="EnsemblPlants"/>
        </authorList>
    </citation>
    <scope>IDENTIFICATION</scope>
    <source>
        <strain evidence="1">DM1-3 516 R44</strain>
    </source>
</reference>
<evidence type="ECO:0000313" key="2">
    <source>
        <dbReference type="Proteomes" id="UP000011115"/>
    </source>
</evidence>
<dbReference type="EnsemblPlants" id="PGSC0003DMT400090753">
    <property type="protein sequence ID" value="PGSC0003DMT400090753"/>
    <property type="gene ID" value="PGSC0003DMG400040324"/>
</dbReference>
<dbReference type="PaxDb" id="4113-PGSC0003DMT400090753"/>
<dbReference type="AlphaFoldDB" id="M1DL38"/>
<dbReference type="Proteomes" id="UP000011115">
    <property type="component" value="Unassembled WGS sequence"/>
</dbReference>
<evidence type="ECO:0000313" key="1">
    <source>
        <dbReference type="EnsemblPlants" id="PGSC0003DMT400090753"/>
    </source>
</evidence>
<name>M1DL38_SOLTU</name>
<dbReference type="InParanoid" id="M1DL38"/>
<dbReference type="Gramene" id="PGSC0003DMT400090753">
    <property type="protein sequence ID" value="PGSC0003DMT400090753"/>
    <property type="gene ID" value="PGSC0003DMG400040324"/>
</dbReference>
<accession>M1DL38</accession>
<proteinExistence type="predicted"/>
<dbReference type="HOGENOM" id="CLU_2077280_0_0_1"/>